<evidence type="ECO:0000313" key="5">
    <source>
        <dbReference type="EMBL" id="MFC6997871.1"/>
    </source>
</evidence>
<sequence>MAKVRSLFWGIFICSSLVIATAAGQSLRVESGAFQFPNGKNRVRVPFKFIHNLVIIPVQINNSKPFHFVLDTGVDRTLLVEVGLYDSIALHDVEYLYLRGLGKGAGIEAILSNGNTLKVAGVEARQQQLLVLEQNIFNISAKVGMEVNGIIGYPLFKEFVVEIDYANKMLSLYKPGFYPMKRAQKAVKVPLTIEDKKPYLKARAVAEDGKATDVKLIVDSGMSSTMLLYPTTLPPSFVPHKTIESFLGNGLNGEIHGEIGRIKAISIGGFELENPTASFPDSLSVRHALTLNNRNGNLGADILHRFRVVFDYANSQMLLTPNYYFKKPFYFNLSGMEVMCPLPGHNFYAIANVFPDSPADKAGLKKGDNIVSINGEKCFEKSFTEVLDALKSRPGRKIKLKITRDLKVIETILHLEDVI</sequence>
<evidence type="ECO:0000313" key="6">
    <source>
        <dbReference type="Proteomes" id="UP001596405"/>
    </source>
</evidence>
<dbReference type="InterPro" id="IPR001478">
    <property type="entry name" value="PDZ"/>
</dbReference>
<dbReference type="Gene3D" id="2.40.70.10">
    <property type="entry name" value="Acid Proteases"/>
    <property type="match status" value="2"/>
</dbReference>
<reference evidence="6" key="1">
    <citation type="journal article" date="2019" name="Int. J. Syst. Evol. Microbiol.">
        <title>The Global Catalogue of Microorganisms (GCM) 10K type strain sequencing project: providing services to taxonomists for standard genome sequencing and annotation.</title>
        <authorList>
            <consortium name="The Broad Institute Genomics Platform"/>
            <consortium name="The Broad Institute Genome Sequencing Center for Infectious Disease"/>
            <person name="Wu L."/>
            <person name="Ma J."/>
        </authorList>
    </citation>
    <scope>NUCLEOTIDE SEQUENCE [LARGE SCALE GENOMIC DNA]</scope>
    <source>
        <strain evidence="6">CGMCC 4.7393</strain>
    </source>
</reference>
<proteinExistence type="predicted"/>
<dbReference type="PROSITE" id="PS50106">
    <property type="entry name" value="PDZ"/>
    <property type="match status" value="1"/>
</dbReference>
<dbReference type="InterPro" id="IPR001995">
    <property type="entry name" value="Peptidase_A2_cat"/>
</dbReference>
<evidence type="ECO:0000256" key="1">
    <source>
        <dbReference type="ARBA" id="ARBA00022801"/>
    </source>
</evidence>
<comment type="caution">
    <text evidence="5">The sequence shown here is derived from an EMBL/GenBank/DDBJ whole genome shotgun (WGS) entry which is preliminary data.</text>
</comment>
<dbReference type="InterPro" id="IPR041489">
    <property type="entry name" value="PDZ_6"/>
</dbReference>
<dbReference type="PROSITE" id="PS50175">
    <property type="entry name" value="ASP_PROT_RETROV"/>
    <property type="match status" value="1"/>
</dbReference>
<dbReference type="PROSITE" id="PS00141">
    <property type="entry name" value="ASP_PROTEASE"/>
    <property type="match status" value="1"/>
</dbReference>
<name>A0ABW2DND9_9BACT</name>
<evidence type="ECO:0000259" key="3">
    <source>
        <dbReference type="PROSITE" id="PS50106"/>
    </source>
</evidence>
<dbReference type="Proteomes" id="UP001596405">
    <property type="component" value="Unassembled WGS sequence"/>
</dbReference>
<dbReference type="Pfam" id="PF17820">
    <property type="entry name" value="PDZ_6"/>
    <property type="match status" value="1"/>
</dbReference>
<dbReference type="InterPro" id="IPR001969">
    <property type="entry name" value="Aspartic_peptidase_AS"/>
</dbReference>
<evidence type="ECO:0000259" key="4">
    <source>
        <dbReference type="PROSITE" id="PS50175"/>
    </source>
</evidence>
<protein>
    <submittedName>
        <fullName evidence="5">PDZ domain-containing protein</fullName>
    </submittedName>
</protein>
<gene>
    <name evidence="5" type="ORF">ACFQHR_09545</name>
</gene>
<dbReference type="SMART" id="SM00228">
    <property type="entry name" value="PDZ"/>
    <property type="match status" value="1"/>
</dbReference>
<feature type="domain" description="PDZ" evidence="3">
    <location>
        <begin position="350"/>
        <end position="406"/>
    </location>
</feature>
<keyword evidence="6" id="KW-1185">Reference proteome</keyword>
<evidence type="ECO:0000256" key="2">
    <source>
        <dbReference type="SAM" id="SignalP"/>
    </source>
</evidence>
<dbReference type="InterPro" id="IPR021109">
    <property type="entry name" value="Peptidase_aspartic_dom_sf"/>
</dbReference>
<keyword evidence="1" id="KW-0378">Hydrolase</keyword>
<dbReference type="Gene3D" id="2.30.42.10">
    <property type="match status" value="1"/>
</dbReference>
<organism evidence="5 6">
    <name type="scientific">Rufibacter roseus</name>
    <dbReference type="NCBI Taxonomy" id="1567108"/>
    <lineage>
        <taxon>Bacteria</taxon>
        <taxon>Pseudomonadati</taxon>
        <taxon>Bacteroidota</taxon>
        <taxon>Cytophagia</taxon>
        <taxon>Cytophagales</taxon>
        <taxon>Hymenobacteraceae</taxon>
        <taxon>Rufibacter</taxon>
    </lineage>
</organism>
<keyword evidence="2" id="KW-0732">Signal</keyword>
<dbReference type="RefSeq" id="WP_066624945.1">
    <property type="nucleotide sequence ID" value="NZ_JBHSYQ010000003.1"/>
</dbReference>
<dbReference type="EMBL" id="JBHSYQ010000003">
    <property type="protein sequence ID" value="MFC6997871.1"/>
    <property type="molecule type" value="Genomic_DNA"/>
</dbReference>
<feature type="signal peptide" evidence="2">
    <location>
        <begin position="1"/>
        <end position="22"/>
    </location>
</feature>
<dbReference type="SUPFAM" id="SSF50156">
    <property type="entry name" value="PDZ domain-like"/>
    <property type="match status" value="1"/>
</dbReference>
<accession>A0ABW2DND9</accession>
<feature type="domain" description="Peptidase A2" evidence="4">
    <location>
        <begin position="66"/>
        <end position="102"/>
    </location>
</feature>
<feature type="chain" id="PRO_5045732335" evidence="2">
    <location>
        <begin position="23"/>
        <end position="419"/>
    </location>
</feature>
<dbReference type="InterPro" id="IPR036034">
    <property type="entry name" value="PDZ_sf"/>
</dbReference>